<gene>
    <name evidence="1" type="ORF">CXY01_04300</name>
</gene>
<evidence type="ECO:0008006" key="3">
    <source>
        <dbReference type="Google" id="ProtNLM"/>
    </source>
</evidence>
<comment type="caution">
    <text evidence="1">The sequence shown here is derived from an EMBL/GenBank/DDBJ whole genome shotgun (WGS) entry which is preliminary data.</text>
</comment>
<accession>A0A510V3N8</accession>
<proteinExistence type="predicted"/>
<organism evidence="1 2">
    <name type="scientific">Cellulomonas xylanilytica</name>
    <dbReference type="NCBI Taxonomy" id="233583"/>
    <lineage>
        <taxon>Bacteria</taxon>
        <taxon>Bacillati</taxon>
        <taxon>Actinomycetota</taxon>
        <taxon>Actinomycetes</taxon>
        <taxon>Micrococcales</taxon>
        <taxon>Cellulomonadaceae</taxon>
        <taxon>Cellulomonas</taxon>
    </lineage>
</organism>
<keyword evidence="2" id="KW-1185">Reference proteome</keyword>
<protein>
    <recommendedName>
        <fullName evidence="3">ATP/GTP-binding protein</fullName>
    </recommendedName>
</protein>
<sequence>MAFSDPPALAAGGVNCPPGTPVCVIEVEKPGDPIDPGTPDPGGTEVIERRCTVSATGKDVPCHSDVFGWFNDGDDCYWRRVEAQPPATDPIWAGHYPEGAVYSVACAPTHPGGSDGWEWAPTDPPGYGGTGVTPAQLAQRAVAQLALTGPAIRMTIEGDEDGLVGIPLWLWTEVGPTTWGPSSATASVPGLSVTATAQARLIVWDMGDGRTETCKNPGTPYYTGGVTSPTCQHIYEQSSAGQANEAFPVTATTTWDVTWTGGGASGALTVTRQSTASVRIGELQVLITQE</sequence>
<dbReference type="EMBL" id="BJUB01000001">
    <property type="protein sequence ID" value="GEK19910.1"/>
    <property type="molecule type" value="Genomic_DNA"/>
</dbReference>
<evidence type="ECO:0000313" key="2">
    <source>
        <dbReference type="Proteomes" id="UP000321118"/>
    </source>
</evidence>
<dbReference type="AlphaFoldDB" id="A0A510V3N8"/>
<name>A0A510V3N8_9CELL</name>
<evidence type="ECO:0000313" key="1">
    <source>
        <dbReference type="EMBL" id="GEK19910.1"/>
    </source>
</evidence>
<reference evidence="1 2" key="1">
    <citation type="submission" date="2019-07" db="EMBL/GenBank/DDBJ databases">
        <title>Whole genome shotgun sequence of Cellulomonas xylanilytica NBRC 101102.</title>
        <authorList>
            <person name="Hosoyama A."/>
            <person name="Uohara A."/>
            <person name="Ohji S."/>
            <person name="Ichikawa N."/>
        </authorList>
    </citation>
    <scope>NUCLEOTIDE SEQUENCE [LARGE SCALE GENOMIC DNA]</scope>
    <source>
        <strain evidence="1 2">NBRC 101102</strain>
    </source>
</reference>
<dbReference type="Proteomes" id="UP000321118">
    <property type="component" value="Unassembled WGS sequence"/>
</dbReference>